<dbReference type="PANTHER" id="PTHR43685">
    <property type="entry name" value="GLYCOSYLTRANSFERASE"/>
    <property type="match status" value="1"/>
</dbReference>
<dbReference type="InterPro" id="IPR029044">
    <property type="entry name" value="Nucleotide-diphossugar_trans"/>
</dbReference>
<reference evidence="2 3" key="1">
    <citation type="journal article" date="2019" name="Int. J. Syst. Evol. Microbiol.">
        <title>The Global Catalogue of Microorganisms (GCM) 10K type strain sequencing project: providing services to taxonomists for standard genome sequencing and annotation.</title>
        <authorList>
            <consortium name="The Broad Institute Genomics Platform"/>
            <consortium name="The Broad Institute Genome Sequencing Center for Infectious Disease"/>
            <person name="Wu L."/>
            <person name="Ma J."/>
        </authorList>
    </citation>
    <scope>NUCLEOTIDE SEQUENCE [LARGE SCALE GENOMIC DNA]</scope>
    <source>
        <strain evidence="2 3">JCM 14735</strain>
    </source>
</reference>
<proteinExistence type="predicted"/>
<feature type="domain" description="Glycosyltransferase 2-like" evidence="1">
    <location>
        <begin position="12"/>
        <end position="176"/>
    </location>
</feature>
<dbReference type="InterPro" id="IPR050834">
    <property type="entry name" value="Glycosyltransf_2"/>
</dbReference>
<dbReference type="CDD" id="cd00761">
    <property type="entry name" value="Glyco_tranf_GTA_type"/>
    <property type="match status" value="1"/>
</dbReference>
<accession>A0ABN2KXB1</accession>
<dbReference type="Proteomes" id="UP001501204">
    <property type="component" value="Unassembled WGS sequence"/>
</dbReference>
<dbReference type="Pfam" id="PF00535">
    <property type="entry name" value="Glycos_transf_2"/>
    <property type="match status" value="1"/>
</dbReference>
<comment type="caution">
    <text evidence="2">The sequence shown here is derived from an EMBL/GenBank/DDBJ whole genome shotgun (WGS) entry which is preliminary data.</text>
</comment>
<keyword evidence="3" id="KW-1185">Reference proteome</keyword>
<dbReference type="RefSeq" id="WP_344123376.1">
    <property type="nucleotide sequence ID" value="NZ_BAAAOA010000033.1"/>
</dbReference>
<name>A0ABN2KXB1_9MICC</name>
<organism evidence="2 3">
    <name type="scientific">Kocuria aegyptia</name>
    <dbReference type="NCBI Taxonomy" id="330943"/>
    <lineage>
        <taxon>Bacteria</taxon>
        <taxon>Bacillati</taxon>
        <taxon>Actinomycetota</taxon>
        <taxon>Actinomycetes</taxon>
        <taxon>Micrococcales</taxon>
        <taxon>Micrococcaceae</taxon>
        <taxon>Kocuria</taxon>
    </lineage>
</organism>
<evidence type="ECO:0000259" key="1">
    <source>
        <dbReference type="Pfam" id="PF00535"/>
    </source>
</evidence>
<sequence>MPGPPPTAHKISVVVCAFSEQRWDELCAAIASLEQQSLVPEDVVLVIDHNDRLFERALEVFDRATIMRNTAEKGLSGARNTGTEAARGSIILFLDDDATADRRWVERMVAPLEDPDIVGVGGTALPAWEGGAAPPWFPEEFYWVVGCSYRGLPTHRAQIRNPIGATMAFRASSLRECGGFASTLGRVGDKPVGCEETDLSLRIAAAQPQSRVILARDAVVHHRVPRQRQTASYFLRRCYWEGVSKAVLVHRLGERATQGLSDERKHALRTLPQGMLLAVAEAWKRRSPALALRAGSIPMGLAVTAAGYVAGSLKVAPFSSHAGVDAAYA</sequence>
<dbReference type="SUPFAM" id="SSF53448">
    <property type="entry name" value="Nucleotide-diphospho-sugar transferases"/>
    <property type="match status" value="1"/>
</dbReference>
<gene>
    <name evidence="2" type="ORF">GCM10009767_27230</name>
</gene>
<dbReference type="InterPro" id="IPR001173">
    <property type="entry name" value="Glyco_trans_2-like"/>
</dbReference>
<protein>
    <recommendedName>
        <fullName evidence="1">Glycosyltransferase 2-like domain-containing protein</fullName>
    </recommendedName>
</protein>
<dbReference type="PANTHER" id="PTHR43685:SF3">
    <property type="entry name" value="SLR2126 PROTEIN"/>
    <property type="match status" value="1"/>
</dbReference>
<dbReference type="Gene3D" id="3.90.550.10">
    <property type="entry name" value="Spore Coat Polysaccharide Biosynthesis Protein SpsA, Chain A"/>
    <property type="match status" value="1"/>
</dbReference>
<dbReference type="EMBL" id="BAAAOA010000033">
    <property type="protein sequence ID" value="GAA1767357.1"/>
    <property type="molecule type" value="Genomic_DNA"/>
</dbReference>
<evidence type="ECO:0000313" key="2">
    <source>
        <dbReference type="EMBL" id="GAA1767357.1"/>
    </source>
</evidence>
<evidence type="ECO:0000313" key="3">
    <source>
        <dbReference type="Proteomes" id="UP001501204"/>
    </source>
</evidence>